<dbReference type="AlphaFoldDB" id="A0A1M4YDR8"/>
<gene>
    <name evidence="3" type="ORF">SAMN05444273_103512</name>
</gene>
<keyword evidence="4" id="KW-1185">Reference proteome</keyword>
<name>A0A1M4YDR8_9RHOB</name>
<dbReference type="InterPro" id="IPR025391">
    <property type="entry name" value="DUF4123"/>
</dbReference>
<evidence type="ECO:0000313" key="4">
    <source>
        <dbReference type="Proteomes" id="UP000184144"/>
    </source>
</evidence>
<dbReference type="EMBL" id="FQUV01000003">
    <property type="protein sequence ID" value="SHF03951.1"/>
    <property type="molecule type" value="Genomic_DNA"/>
</dbReference>
<feature type="compositionally biased region" description="Low complexity" evidence="1">
    <location>
        <begin position="16"/>
        <end position="31"/>
    </location>
</feature>
<proteinExistence type="predicted"/>
<evidence type="ECO:0000259" key="2">
    <source>
        <dbReference type="Pfam" id="PF13503"/>
    </source>
</evidence>
<sequence>MQSNSLDNIPTGGVSAGPASANSALPNPSAGLQIAPLEPFKPLDAQFAADPPKTAPDPIFDELFGQPARDTTPKDAPPLNTFAILDAAKVTNLPELLQTSGLEHHCLFKGDAFEELSHVAPWIVKLEPDNRFSRNLFTEGRAPWQLWDKSPGCFLRARATCEEIRKHFRKILRVQDDTGKWYFFRFWEGTALQTVASTADLQGQQRLYHPTMAVYARQSTPDGDMLIKSWVNAGPEAPKS</sequence>
<organism evidence="3 4">
    <name type="scientific">Litoreibacter ascidiaceicola</name>
    <dbReference type="NCBI Taxonomy" id="1486859"/>
    <lineage>
        <taxon>Bacteria</taxon>
        <taxon>Pseudomonadati</taxon>
        <taxon>Pseudomonadota</taxon>
        <taxon>Alphaproteobacteria</taxon>
        <taxon>Rhodobacterales</taxon>
        <taxon>Roseobacteraceae</taxon>
        <taxon>Litoreibacter</taxon>
    </lineage>
</organism>
<dbReference type="Pfam" id="PF13503">
    <property type="entry name" value="DUF4123"/>
    <property type="match status" value="1"/>
</dbReference>
<accession>A0A1M4YDR8</accession>
<reference evidence="4" key="1">
    <citation type="submission" date="2016-11" db="EMBL/GenBank/DDBJ databases">
        <authorList>
            <person name="Varghese N."/>
            <person name="Submissions S."/>
        </authorList>
    </citation>
    <scope>NUCLEOTIDE SEQUENCE [LARGE SCALE GENOMIC DNA]</scope>
    <source>
        <strain evidence="4">DSM 100566</strain>
    </source>
</reference>
<feature type="domain" description="DUF4123" evidence="2">
    <location>
        <begin position="82"/>
        <end position="204"/>
    </location>
</feature>
<dbReference type="Proteomes" id="UP000184144">
    <property type="component" value="Unassembled WGS sequence"/>
</dbReference>
<evidence type="ECO:0000256" key="1">
    <source>
        <dbReference type="SAM" id="MobiDB-lite"/>
    </source>
</evidence>
<dbReference type="RefSeq" id="WP_217653847.1">
    <property type="nucleotide sequence ID" value="NZ_FQUV01000003.1"/>
</dbReference>
<evidence type="ECO:0000313" key="3">
    <source>
        <dbReference type="EMBL" id="SHF03951.1"/>
    </source>
</evidence>
<feature type="region of interest" description="Disordered" evidence="1">
    <location>
        <begin position="1"/>
        <end position="76"/>
    </location>
</feature>
<protein>
    <recommendedName>
        <fullName evidence="2">DUF4123 domain-containing protein</fullName>
    </recommendedName>
</protein>
<dbReference type="STRING" id="1486859.SAMN05444273_103512"/>